<dbReference type="GO" id="GO:0005524">
    <property type="term" value="F:ATP binding"/>
    <property type="evidence" value="ECO:0007669"/>
    <property type="project" value="UniProtKB-KW"/>
</dbReference>
<evidence type="ECO:0000256" key="4">
    <source>
        <dbReference type="ARBA" id="ARBA00022840"/>
    </source>
</evidence>
<evidence type="ECO:0000259" key="6">
    <source>
        <dbReference type="PROSITE" id="PS50893"/>
    </source>
</evidence>
<evidence type="ECO:0000313" key="7">
    <source>
        <dbReference type="EMBL" id="MBG3878808.1"/>
    </source>
</evidence>
<sequence length="537" mass="58071">MSDTPHIPAAVAPATPRHAREAHAHLPPVVRLDGICKSFGKVRANHDITLDIRPGCIKALLGENGAGKSTLMSILAGRLRQDAGTIVVDGAPTVFASPRDALRAGIGMVYQHFMLVDSMTVAENVLLGQSPDMLLRPARMRDEVAALAERYGLAVDPVARVGGLSMGERQRVEILKLLYRDSRVLILDEPTAVLTPRETDQLFEAMWRMADQGKALVFISHKLQEVLTVADEIAILRRGEVVDEFSEADVPNQTVLANRMVGRDVVLQVDAKRLTPVDTVLSVEHLSGAGLSDVSLEVRRGEIVAIAGVAGNGQKELVEAICGLARPEAGEVRILGRPWREFFAGPPGRRGLAYIPEDRQGLATCRQLDLVDNFLLTTRNLFAKGVFLDRAEAVNAVKRVVWEYNVQPGDITASARALSGGNLQKLVIGREFFRKPEVIVAENPTQGLDISATEEVWGRLLEARSTAGVLLVTGDLNEALELADRIAVMYRGRFIDVFDKDDTAKVEAIGLMMAGLRPDDAGEAGESDGPGGFAAQA</sequence>
<dbReference type="SUPFAM" id="SSF52540">
    <property type="entry name" value="P-loop containing nucleoside triphosphate hydrolases"/>
    <property type="match status" value="2"/>
</dbReference>
<keyword evidence="2" id="KW-0677">Repeat</keyword>
<keyword evidence="8" id="KW-1185">Reference proteome</keyword>
<dbReference type="PROSITE" id="PS00211">
    <property type="entry name" value="ABC_TRANSPORTER_1"/>
    <property type="match status" value="1"/>
</dbReference>
<keyword evidence="4 7" id="KW-0067">ATP-binding</keyword>
<comment type="caution">
    <text evidence="7">The sequence shown here is derived from an EMBL/GenBank/DDBJ whole genome shotgun (WGS) entry which is preliminary data.</text>
</comment>
<organism evidence="7 8">
    <name type="scientific">Nitratidesulfovibrio oxamicus</name>
    <dbReference type="NCBI Taxonomy" id="32016"/>
    <lineage>
        <taxon>Bacteria</taxon>
        <taxon>Pseudomonadati</taxon>
        <taxon>Thermodesulfobacteriota</taxon>
        <taxon>Desulfovibrionia</taxon>
        <taxon>Desulfovibrionales</taxon>
        <taxon>Desulfovibrionaceae</taxon>
        <taxon>Nitratidesulfovibrio</taxon>
    </lineage>
</organism>
<feature type="domain" description="ABC transporter" evidence="6">
    <location>
        <begin position="30"/>
        <end position="263"/>
    </location>
</feature>
<dbReference type="PROSITE" id="PS50893">
    <property type="entry name" value="ABC_TRANSPORTER_2"/>
    <property type="match status" value="2"/>
</dbReference>
<feature type="region of interest" description="Disordered" evidence="5">
    <location>
        <begin position="1"/>
        <end position="20"/>
    </location>
</feature>
<evidence type="ECO:0000256" key="1">
    <source>
        <dbReference type="ARBA" id="ARBA00022448"/>
    </source>
</evidence>
<reference evidence="7 8" key="1">
    <citation type="submission" date="2019-08" db="EMBL/GenBank/DDBJ databases">
        <authorList>
            <person name="Luo N."/>
        </authorList>
    </citation>
    <scope>NUCLEOTIDE SEQUENCE [LARGE SCALE GENOMIC DNA]</scope>
    <source>
        <strain evidence="7 8">NCIMB 9442</strain>
    </source>
</reference>
<keyword evidence="1" id="KW-0813">Transport</keyword>
<accession>A0ABS0J8P5</accession>
<dbReference type="InterPro" id="IPR050107">
    <property type="entry name" value="ABC_carbohydrate_import_ATPase"/>
</dbReference>
<feature type="domain" description="ABC transporter" evidence="6">
    <location>
        <begin position="274"/>
        <end position="516"/>
    </location>
</feature>
<dbReference type="Proteomes" id="UP001194469">
    <property type="component" value="Unassembled WGS sequence"/>
</dbReference>
<dbReference type="InterPro" id="IPR017871">
    <property type="entry name" value="ABC_transporter-like_CS"/>
</dbReference>
<evidence type="ECO:0000256" key="3">
    <source>
        <dbReference type="ARBA" id="ARBA00022741"/>
    </source>
</evidence>
<evidence type="ECO:0000313" key="8">
    <source>
        <dbReference type="Proteomes" id="UP001194469"/>
    </source>
</evidence>
<dbReference type="InterPro" id="IPR003593">
    <property type="entry name" value="AAA+_ATPase"/>
</dbReference>
<gene>
    <name evidence="7" type="ORF">FVW20_17830</name>
</gene>
<dbReference type="EMBL" id="VRYY01000733">
    <property type="protein sequence ID" value="MBG3878808.1"/>
    <property type="molecule type" value="Genomic_DNA"/>
</dbReference>
<dbReference type="PANTHER" id="PTHR43790">
    <property type="entry name" value="CARBOHYDRATE TRANSPORT ATP-BINDING PROTEIN MG119-RELATED"/>
    <property type="match status" value="1"/>
</dbReference>
<evidence type="ECO:0000256" key="2">
    <source>
        <dbReference type="ARBA" id="ARBA00022737"/>
    </source>
</evidence>
<dbReference type="RefSeq" id="WP_231039236.1">
    <property type="nucleotide sequence ID" value="NZ_VRYY01000733.1"/>
</dbReference>
<dbReference type="Pfam" id="PF00005">
    <property type="entry name" value="ABC_tran"/>
    <property type="match status" value="2"/>
</dbReference>
<protein>
    <submittedName>
        <fullName evidence="7">ABC transporter ATP-binding protein</fullName>
    </submittedName>
</protein>
<evidence type="ECO:0000256" key="5">
    <source>
        <dbReference type="SAM" id="MobiDB-lite"/>
    </source>
</evidence>
<name>A0ABS0J8P5_9BACT</name>
<keyword evidence="3" id="KW-0547">Nucleotide-binding</keyword>
<proteinExistence type="predicted"/>
<dbReference type="InterPro" id="IPR003439">
    <property type="entry name" value="ABC_transporter-like_ATP-bd"/>
</dbReference>
<dbReference type="PANTHER" id="PTHR43790:SF9">
    <property type="entry name" value="GALACTOFURANOSE TRANSPORTER ATP-BINDING PROTEIN YTFR"/>
    <property type="match status" value="1"/>
</dbReference>
<dbReference type="SMART" id="SM00382">
    <property type="entry name" value="AAA"/>
    <property type="match status" value="2"/>
</dbReference>
<dbReference type="Gene3D" id="3.40.50.300">
    <property type="entry name" value="P-loop containing nucleotide triphosphate hydrolases"/>
    <property type="match status" value="2"/>
</dbReference>
<dbReference type="InterPro" id="IPR027417">
    <property type="entry name" value="P-loop_NTPase"/>
</dbReference>
<dbReference type="CDD" id="cd03216">
    <property type="entry name" value="ABC_Carb_Monos_I"/>
    <property type="match status" value="1"/>
</dbReference>
<dbReference type="CDD" id="cd03215">
    <property type="entry name" value="ABC_Carb_Monos_II"/>
    <property type="match status" value="1"/>
</dbReference>